<keyword evidence="1" id="KW-1133">Transmembrane helix</keyword>
<dbReference type="EMBL" id="JADFAR010000023">
    <property type="protein sequence ID" value="MBE5728608.1"/>
    <property type="molecule type" value="Genomic_DNA"/>
</dbReference>
<dbReference type="AlphaFoldDB" id="A0A8T3UU14"/>
<evidence type="ECO:0000313" key="5">
    <source>
        <dbReference type="Proteomes" id="UP000763484"/>
    </source>
</evidence>
<dbReference type="Proteomes" id="UP000718571">
    <property type="component" value="Unassembled WGS sequence"/>
</dbReference>
<feature type="transmembrane region" description="Helical" evidence="1">
    <location>
        <begin position="47"/>
        <end position="71"/>
    </location>
</feature>
<evidence type="ECO:0000313" key="4">
    <source>
        <dbReference type="Proteomes" id="UP000718571"/>
    </source>
</evidence>
<reference evidence="4 5" key="1">
    <citation type="submission" date="2020-09" db="EMBL/GenBank/DDBJ databases">
        <title>Genomic characterization of a novel Parvarchaeota family in acid mine drainage sediments.</title>
        <authorList>
            <person name="Luo Z.-H."/>
        </authorList>
    </citation>
    <scope>NUCLEOTIDE SEQUENCE [LARGE SCALE GENOMIC DNA]</scope>
    <source>
        <strain evidence="3">MAS1_bins.189</strain>
        <strain evidence="2">TL1-5_bins.178</strain>
    </source>
</reference>
<feature type="transmembrane region" description="Helical" evidence="1">
    <location>
        <begin position="12"/>
        <end position="35"/>
    </location>
</feature>
<comment type="caution">
    <text evidence="2">The sequence shown here is derived from an EMBL/GenBank/DDBJ whole genome shotgun (WGS) entry which is preliminary data.</text>
</comment>
<evidence type="ECO:0000256" key="1">
    <source>
        <dbReference type="SAM" id="Phobius"/>
    </source>
</evidence>
<accession>A0A8T3UU14</accession>
<proteinExistence type="predicted"/>
<keyword evidence="1" id="KW-0812">Transmembrane</keyword>
<gene>
    <name evidence="2" type="ORF">IHE50_01060</name>
    <name evidence="3" type="ORF">IHE51_01990</name>
</gene>
<organism evidence="2 5">
    <name type="scientific">Candidatus Acidifodinimicrobium mancum</name>
    <dbReference type="NCBI Taxonomy" id="2898728"/>
    <lineage>
        <taxon>Archaea</taxon>
        <taxon>Candidatus Parvarchaeota</taxon>
        <taxon>Candidatus Acidifodinimicrobiaceae</taxon>
        <taxon>Candidatus Acidifodinimicrobium</taxon>
    </lineage>
</organism>
<dbReference type="EMBL" id="JADFAQ010000018">
    <property type="protein sequence ID" value="MBE5727990.1"/>
    <property type="molecule type" value="Genomic_DNA"/>
</dbReference>
<sequence>MVEIHKKLHDIAIKLSVYSSILDFGLMLSAILVGYKVFPKQLSYTLLFVFTNAITYVTLMIVAFFLLAFVIKYRSKIINIDITTRKQILPAFSRGKFAPIQVRKVKVYTVQNVVSSNSQPAKVMNVPSAADNKIQYVKNKDELFVNLNGTWLAAERDKFLKVKKPYVESQ</sequence>
<evidence type="ECO:0000313" key="2">
    <source>
        <dbReference type="EMBL" id="MBE5727990.1"/>
    </source>
</evidence>
<keyword evidence="1" id="KW-0472">Membrane</keyword>
<name>A0A8T3UU14_9ARCH</name>
<dbReference type="Proteomes" id="UP000763484">
    <property type="component" value="Unassembled WGS sequence"/>
</dbReference>
<evidence type="ECO:0000313" key="3">
    <source>
        <dbReference type="EMBL" id="MBE5728608.1"/>
    </source>
</evidence>
<protein>
    <submittedName>
        <fullName evidence="2">Uncharacterized protein</fullName>
    </submittedName>
</protein>